<dbReference type="EMBL" id="LMXB01000033">
    <property type="protein sequence ID" value="KUO20533.1"/>
    <property type="molecule type" value="Genomic_DNA"/>
</dbReference>
<evidence type="ECO:0000313" key="3">
    <source>
        <dbReference type="Proteomes" id="UP000053260"/>
    </source>
</evidence>
<dbReference type="AlphaFoldDB" id="A0A101V144"/>
<sequence length="121" mass="13051">MGRPTPTNRTITRLLPWSGPEGKPCYLLTDDSGGGYLSRLADNIESVQLGMGSELLGHAQELLDDPKAGAGELRFLSARLTEALRDAVRVAESRVARLQLPVSDAGDEDTSGRDTDLSRTR</sequence>
<organism evidence="2 3">
    <name type="scientific">Streptomyces dysideae</name>
    <dbReference type="NCBI Taxonomy" id="909626"/>
    <lineage>
        <taxon>Bacteria</taxon>
        <taxon>Bacillati</taxon>
        <taxon>Actinomycetota</taxon>
        <taxon>Actinomycetes</taxon>
        <taxon>Kitasatosporales</taxon>
        <taxon>Streptomycetaceae</taxon>
        <taxon>Streptomyces</taxon>
    </lineage>
</organism>
<accession>A0A101V144</accession>
<dbReference type="RefSeq" id="WP_067020555.1">
    <property type="nucleotide sequence ID" value="NZ_KQ949081.1"/>
</dbReference>
<name>A0A101V144_9ACTN</name>
<evidence type="ECO:0000256" key="1">
    <source>
        <dbReference type="SAM" id="MobiDB-lite"/>
    </source>
</evidence>
<comment type="caution">
    <text evidence="2">The sequence shown here is derived from an EMBL/GenBank/DDBJ whole genome shotgun (WGS) entry which is preliminary data.</text>
</comment>
<keyword evidence="3" id="KW-1185">Reference proteome</keyword>
<feature type="compositionally biased region" description="Basic and acidic residues" evidence="1">
    <location>
        <begin position="110"/>
        <end position="121"/>
    </location>
</feature>
<dbReference type="OrthoDB" id="4320909at2"/>
<protein>
    <submittedName>
        <fullName evidence="2">Uncharacterized protein</fullName>
    </submittedName>
</protein>
<gene>
    <name evidence="2" type="ORF">AQJ91_13905</name>
</gene>
<evidence type="ECO:0000313" key="2">
    <source>
        <dbReference type="EMBL" id="KUO20533.1"/>
    </source>
</evidence>
<dbReference type="Proteomes" id="UP000053260">
    <property type="component" value="Unassembled WGS sequence"/>
</dbReference>
<feature type="region of interest" description="Disordered" evidence="1">
    <location>
        <begin position="99"/>
        <end position="121"/>
    </location>
</feature>
<reference evidence="2 3" key="1">
    <citation type="submission" date="2015-10" db="EMBL/GenBank/DDBJ databases">
        <title>Draft genome sequence of Streptomyces sp. RV15, isolated from a marine sponge.</title>
        <authorList>
            <person name="Ruckert C."/>
            <person name="Abdelmohsen U.R."/>
            <person name="Winkler A."/>
            <person name="Hentschel U."/>
            <person name="Kalinowski J."/>
            <person name="Kampfer P."/>
            <person name="Glaeser S."/>
        </authorList>
    </citation>
    <scope>NUCLEOTIDE SEQUENCE [LARGE SCALE GENOMIC DNA]</scope>
    <source>
        <strain evidence="2 3">RV15</strain>
    </source>
</reference>
<proteinExistence type="predicted"/>
<dbReference type="STRING" id="909626.AQJ91_13905"/>